<accession>C4F7G9</accession>
<reference evidence="1 2" key="1">
    <citation type="submission" date="2009-04" db="EMBL/GenBank/DDBJ databases">
        <authorList>
            <person name="Weinstock G."/>
            <person name="Sodergren E."/>
            <person name="Clifton S."/>
            <person name="Fulton L."/>
            <person name="Fulton B."/>
            <person name="Courtney L."/>
            <person name="Fronick C."/>
            <person name="Harrison M."/>
            <person name="Strong C."/>
            <person name="Farmer C."/>
            <person name="Delahaunty K."/>
            <person name="Markovic C."/>
            <person name="Hall O."/>
            <person name="Minx P."/>
            <person name="Tomlinson C."/>
            <person name="Mitreva M."/>
            <person name="Nelson J."/>
            <person name="Hou S."/>
            <person name="Wollam A."/>
            <person name="Pepin K.H."/>
            <person name="Johnson M."/>
            <person name="Bhonagiri V."/>
            <person name="Nash W.E."/>
            <person name="Warren W."/>
            <person name="Chinwalla A."/>
            <person name="Mardis E.R."/>
            <person name="Wilson R.K."/>
        </authorList>
    </citation>
    <scope>NUCLEOTIDE SEQUENCE [LARGE SCALE GENOMIC DNA]</scope>
    <source>
        <strain evidence="1 2">DSM 13280</strain>
    </source>
</reference>
<proteinExistence type="predicted"/>
<evidence type="ECO:0000313" key="1">
    <source>
        <dbReference type="EMBL" id="EEP45192.1"/>
    </source>
</evidence>
<name>C4F7G9_9ACTN</name>
<protein>
    <submittedName>
        <fullName evidence="1">Uncharacterized protein</fullName>
    </submittedName>
</protein>
<comment type="caution">
    <text evidence="1">The sequence shown here is derived from an EMBL/GenBank/DDBJ whole genome shotgun (WGS) entry which is preliminary data.</text>
</comment>
<sequence length="71" mass="8204">MLYARFIGACFDATGGRNPSIKRHRRCFGDALGVFFRLRVMHSCRLHCDIRRIFPFDALSKKFPVKDGVID</sequence>
<gene>
    <name evidence="1" type="ORF">COLINT_01984</name>
</gene>
<dbReference type="Proteomes" id="UP000003295">
    <property type="component" value="Unassembled WGS sequence"/>
</dbReference>
<dbReference type="AlphaFoldDB" id="C4F7G9"/>
<dbReference type="HOGENOM" id="CLU_2733061_0_0_11"/>
<dbReference type="EMBL" id="ABXH02000002">
    <property type="protein sequence ID" value="EEP45192.1"/>
    <property type="molecule type" value="Genomic_DNA"/>
</dbReference>
<dbReference type="STRING" id="521003.COLINT_01984"/>
<evidence type="ECO:0000313" key="2">
    <source>
        <dbReference type="Proteomes" id="UP000003295"/>
    </source>
</evidence>
<organism evidence="1 2">
    <name type="scientific">Collinsella intestinalis DSM 13280</name>
    <dbReference type="NCBI Taxonomy" id="521003"/>
    <lineage>
        <taxon>Bacteria</taxon>
        <taxon>Bacillati</taxon>
        <taxon>Actinomycetota</taxon>
        <taxon>Coriobacteriia</taxon>
        <taxon>Coriobacteriales</taxon>
        <taxon>Coriobacteriaceae</taxon>
        <taxon>Collinsella</taxon>
    </lineage>
</organism>